<comment type="similarity">
    <text evidence="2 7">Belongs to the AIM11 family.</text>
</comment>
<keyword evidence="6 7" id="KW-0472">Membrane</keyword>
<gene>
    <name evidence="7" type="primary">AIM11</name>
    <name evidence="9" type="ORF">BRENAR_LOCUS354</name>
</gene>
<feature type="region of interest" description="Disordered" evidence="8">
    <location>
        <begin position="134"/>
        <end position="162"/>
    </location>
</feature>
<name>A0A448YFG6_BRENA</name>
<keyword evidence="5 7" id="KW-1133">Transmembrane helix</keyword>
<evidence type="ECO:0000313" key="10">
    <source>
        <dbReference type="Proteomes" id="UP000290900"/>
    </source>
</evidence>
<evidence type="ECO:0000256" key="2">
    <source>
        <dbReference type="ARBA" id="ARBA00008938"/>
    </source>
</evidence>
<accession>A0A448YFG6</accession>
<evidence type="ECO:0000256" key="7">
    <source>
        <dbReference type="RuleBase" id="RU367098"/>
    </source>
</evidence>
<proteinExistence type="inferred from homology"/>
<evidence type="ECO:0000256" key="6">
    <source>
        <dbReference type="ARBA" id="ARBA00023136"/>
    </source>
</evidence>
<dbReference type="AlphaFoldDB" id="A0A448YFG6"/>
<protein>
    <recommendedName>
        <fullName evidence="3 7">Altered inheritance of mitochondria protein 11</fullName>
    </recommendedName>
</protein>
<keyword evidence="10" id="KW-1185">Reference proteome</keyword>
<keyword evidence="4 7" id="KW-0812">Transmembrane</keyword>
<evidence type="ECO:0000256" key="8">
    <source>
        <dbReference type="SAM" id="MobiDB-lite"/>
    </source>
</evidence>
<dbReference type="GO" id="GO:0016020">
    <property type="term" value="C:membrane"/>
    <property type="evidence" value="ECO:0007669"/>
    <property type="project" value="UniProtKB-SubCell"/>
</dbReference>
<organism evidence="9 10">
    <name type="scientific">Brettanomyces naardenensis</name>
    <name type="common">Yeast</name>
    <dbReference type="NCBI Taxonomy" id="13370"/>
    <lineage>
        <taxon>Eukaryota</taxon>
        <taxon>Fungi</taxon>
        <taxon>Dikarya</taxon>
        <taxon>Ascomycota</taxon>
        <taxon>Saccharomycotina</taxon>
        <taxon>Pichiomycetes</taxon>
        <taxon>Pichiales</taxon>
        <taxon>Pichiaceae</taxon>
        <taxon>Brettanomyces</taxon>
    </lineage>
</organism>
<evidence type="ECO:0000256" key="4">
    <source>
        <dbReference type="ARBA" id="ARBA00022692"/>
    </source>
</evidence>
<dbReference type="STRING" id="13370.A0A448YFG6"/>
<dbReference type="Proteomes" id="UP000290900">
    <property type="component" value="Unassembled WGS sequence"/>
</dbReference>
<dbReference type="PANTHER" id="PTHR39136:SF1">
    <property type="entry name" value="ALTERED INHERITANCE OF MITOCHONDRIA PROTEIN 11"/>
    <property type="match status" value="1"/>
</dbReference>
<evidence type="ECO:0000256" key="3">
    <source>
        <dbReference type="ARBA" id="ARBA00021144"/>
    </source>
</evidence>
<dbReference type="PANTHER" id="PTHR39136">
    <property type="entry name" value="ALTERED INHERITANCE OF MITOCHONDRIA PROTEIN 11"/>
    <property type="match status" value="1"/>
</dbReference>
<evidence type="ECO:0000256" key="1">
    <source>
        <dbReference type="ARBA" id="ARBA00004141"/>
    </source>
</evidence>
<dbReference type="GO" id="GO:0005739">
    <property type="term" value="C:mitochondrion"/>
    <property type="evidence" value="ECO:0007669"/>
    <property type="project" value="TreeGrafter"/>
</dbReference>
<comment type="subcellular location">
    <subcellularLocation>
        <location evidence="1 7">Membrane</location>
        <topology evidence="1 7">Multi-pass membrane protein</topology>
    </subcellularLocation>
</comment>
<feature type="transmembrane region" description="Helical" evidence="7">
    <location>
        <begin position="33"/>
        <end position="54"/>
    </location>
</feature>
<sequence>MSSNSGFNFGKYLGRGDPSKKSEEVLKYNERRFYQASLFYGCSVLTYFASKIAYRGVVKRRFNPTFFQHNNLPPKSSTYSDALSALGHATLLATTSMATFVTGAFWYFDISNLHEFSYRMKDFLGGKDAERKLKNMPDDKETEELSRKLTDMIQKDENDAKK</sequence>
<evidence type="ECO:0000313" key="9">
    <source>
        <dbReference type="EMBL" id="VEU19617.1"/>
    </source>
</evidence>
<dbReference type="FunCoup" id="A0A448YFG6">
    <property type="interactions" value="23"/>
</dbReference>
<reference evidence="9 10" key="1">
    <citation type="submission" date="2018-12" db="EMBL/GenBank/DDBJ databases">
        <authorList>
            <person name="Tiukova I."/>
            <person name="Dainat J."/>
        </authorList>
    </citation>
    <scope>NUCLEOTIDE SEQUENCE [LARGE SCALE GENOMIC DNA]</scope>
</reference>
<dbReference type="EMBL" id="CAACVR010000001">
    <property type="protein sequence ID" value="VEU19617.1"/>
    <property type="molecule type" value="Genomic_DNA"/>
</dbReference>
<dbReference type="OrthoDB" id="4088121at2759"/>
<evidence type="ECO:0000256" key="5">
    <source>
        <dbReference type="ARBA" id="ARBA00022989"/>
    </source>
</evidence>
<feature type="transmembrane region" description="Helical" evidence="7">
    <location>
        <begin position="85"/>
        <end position="108"/>
    </location>
</feature>
<dbReference type="InterPro" id="IPR038814">
    <property type="entry name" value="AIM11"/>
</dbReference>
<dbReference type="InParanoid" id="A0A448YFG6"/>